<name>A0A1X1XF08_9MYCO</name>
<dbReference type="AlphaFoldDB" id="A0A1X1XF08"/>
<proteinExistence type="predicted"/>
<dbReference type="Proteomes" id="UP000193487">
    <property type="component" value="Unassembled WGS sequence"/>
</dbReference>
<dbReference type="InterPro" id="IPR011856">
    <property type="entry name" value="tRNA_endonuc-like_dom_sf"/>
</dbReference>
<gene>
    <name evidence="2" type="ORF">AWC14_14800</name>
</gene>
<evidence type="ECO:0000259" key="1">
    <source>
        <dbReference type="Pfam" id="PF04471"/>
    </source>
</evidence>
<dbReference type="RefSeq" id="WP_052425451.1">
    <property type="nucleotide sequence ID" value="NZ_BBKA01000001.1"/>
</dbReference>
<reference evidence="2 3" key="1">
    <citation type="submission" date="2016-01" db="EMBL/GenBank/DDBJ databases">
        <title>The new phylogeny of the genus Mycobacterium.</title>
        <authorList>
            <person name="Tarcisio F."/>
            <person name="Conor M."/>
            <person name="Antonella G."/>
            <person name="Elisabetta G."/>
            <person name="Giulia F.S."/>
            <person name="Sara T."/>
            <person name="Anna F."/>
            <person name="Clotilde B."/>
            <person name="Roberto B."/>
            <person name="Veronica D.S."/>
            <person name="Fabio R."/>
            <person name="Monica P."/>
            <person name="Olivier J."/>
            <person name="Enrico T."/>
            <person name="Nicola S."/>
        </authorList>
    </citation>
    <scope>NUCLEOTIDE SEQUENCE [LARGE SCALE GENOMIC DNA]</scope>
    <source>
        <strain evidence="2 3">DSM 45166</strain>
    </source>
</reference>
<dbReference type="Pfam" id="PF04471">
    <property type="entry name" value="Mrr_cat"/>
    <property type="match status" value="1"/>
</dbReference>
<dbReference type="Gene3D" id="3.40.1350.10">
    <property type="match status" value="1"/>
</dbReference>
<evidence type="ECO:0000313" key="3">
    <source>
        <dbReference type="Proteomes" id="UP000193487"/>
    </source>
</evidence>
<organism evidence="2 3">
    <name type="scientific">Mycobacterium kyorinense</name>
    <dbReference type="NCBI Taxonomy" id="487514"/>
    <lineage>
        <taxon>Bacteria</taxon>
        <taxon>Bacillati</taxon>
        <taxon>Actinomycetota</taxon>
        <taxon>Actinomycetes</taxon>
        <taxon>Mycobacteriales</taxon>
        <taxon>Mycobacteriaceae</taxon>
        <taxon>Mycobacterium</taxon>
    </lineage>
</organism>
<sequence>MDAIATETNLRTTTEELDIVLQNVGQDPRWSTGKPWVIVECKNWSNSVGRHHLDSLESKIRNRSGQCAMGVFVSWNGFTPDFERALGHLVREPYIILTMDGNGITNAVQACDFASYLENRYRVACFHR</sequence>
<dbReference type="InterPro" id="IPR007560">
    <property type="entry name" value="Restrct_endonuc_IV_Mrr"/>
</dbReference>
<accession>A0A1X1XF08</accession>
<feature type="domain" description="Restriction endonuclease type IV Mrr" evidence="1">
    <location>
        <begin position="12"/>
        <end position="82"/>
    </location>
</feature>
<dbReference type="EMBL" id="LQPE01000166">
    <property type="protein sequence ID" value="ORV97467.1"/>
    <property type="molecule type" value="Genomic_DNA"/>
</dbReference>
<dbReference type="OrthoDB" id="5521926at2"/>
<dbReference type="InterPro" id="IPR011335">
    <property type="entry name" value="Restrct_endonuc-II-like"/>
</dbReference>
<dbReference type="GO" id="GO:0009307">
    <property type="term" value="P:DNA restriction-modification system"/>
    <property type="evidence" value="ECO:0007669"/>
    <property type="project" value="InterPro"/>
</dbReference>
<protein>
    <recommendedName>
        <fullName evidence="1">Restriction endonuclease type IV Mrr domain-containing protein</fullName>
    </recommendedName>
</protein>
<evidence type="ECO:0000313" key="2">
    <source>
        <dbReference type="EMBL" id="ORV97467.1"/>
    </source>
</evidence>
<dbReference type="SUPFAM" id="SSF52980">
    <property type="entry name" value="Restriction endonuclease-like"/>
    <property type="match status" value="1"/>
</dbReference>
<dbReference type="GO" id="GO:0003677">
    <property type="term" value="F:DNA binding"/>
    <property type="evidence" value="ECO:0007669"/>
    <property type="project" value="InterPro"/>
</dbReference>
<dbReference type="GO" id="GO:0004519">
    <property type="term" value="F:endonuclease activity"/>
    <property type="evidence" value="ECO:0007669"/>
    <property type="project" value="InterPro"/>
</dbReference>
<comment type="caution">
    <text evidence="2">The sequence shown here is derived from an EMBL/GenBank/DDBJ whole genome shotgun (WGS) entry which is preliminary data.</text>
</comment>
<keyword evidence="3" id="KW-1185">Reference proteome</keyword>